<dbReference type="Proteomes" id="UP000076858">
    <property type="component" value="Unassembled WGS sequence"/>
</dbReference>
<feature type="non-terminal residue" evidence="1">
    <location>
        <position position="1"/>
    </location>
</feature>
<dbReference type="OrthoDB" id="6780149at2759"/>
<feature type="non-terminal residue" evidence="1">
    <location>
        <position position="133"/>
    </location>
</feature>
<gene>
    <name evidence="1" type="ORF">APZ42_008362</name>
</gene>
<proteinExistence type="predicted"/>
<evidence type="ECO:0000313" key="2">
    <source>
        <dbReference type="Proteomes" id="UP000076858"/>
    </source>
</evidence>
<dbReference type="EMBL" id="LRGB01022981">
    <property type="protein sequence ID" value="KZR96990.1"/>
    <property type="molecule type" value="Genomic_DNA"/>
</dbReference>
<name>A0A162BSS3_9CRUS</name>
<evidence type="ECO:0000313" key="1">
    <source>
        <dbReference type="EMBL" id="KZR96990.1"/>
    </source>
</evidence>
<sequence length="133" mass="15232">FQFFFYDVELTNPLGSKVKIHEIGNFSYMILNIPPLDKSSLKNIFPFAIVKTNHLKVYGFDFVIEEFMKEIKVLESEEGMLLDIKHRPGFRVHGTIVTLCADMKGAHEIGGFMSPSATSFCRLCDIKRPDIRN</sequence>
<dbReference type="AlphaFoldDB" id="A0A162BSS3"/>
<organism evidence="1 2">
    <name type="scientific">Daphnia magna</name>
    <dbReference type="NCBI Taxonomy" id="35525"/>
    <lineage>
        <taxon>Eukaryota</taxon>
        <taxon>Metazoa</taxon>
        <taxon>Ecdysozoa</taxon>
        <taxon>Arthropoda</taxon>
        <taxon>Crustacea</taxon>
        <taxon>Branchiopoda</taxon>
        <taxon>Diplostraca</taxon>
        <taxon>Cladocera</taxon>
        <taxon>Anomopoda</taxon>
        <taxon>Daphniidae</taxon>
        <taxon>Daphnia</taxon>
    </lineage>
</organism>
<comment type="caution">
    <text evidence="1">The sequence shown here is derived from an EMBL/GenBank/DDBJ whole genome shotgun (WGS) entry which is preliminary data.</text>
</comment>
<accession>A0A162BSS3</accession>
<dbReference type="STRING" id="35525.A0A162BSS3"/>
<protein>
    <submittedName>
        <fullName evidence="1">Uncharacterized protein</fullName>
    </submittedName>
</protein>
<keyword evidence="2" id="KW-1185">Reference proteome</keyword>
<reference evidence="1 2" key="1">
    <citation type="submission" date="2016-03" db="EMBL/GenBank/DDBJ databases">
        <title>EvidentialGene: Evidence-directed Construction of Genes on Genomes.</title>
        <authorList>
            <person name="Gilbert D.G."/>
            <person name="Choi J.-H."/>
            <person name="Mockaitis K."/>
            <person name="Colbourne J."/>
            <person name="Pfrender M."/>
        </authorList>
    </citation>
    <scope>NUCLEOTIDE SEQUENCE [LARGE SCALE GENOMIC DNA]</scope>
    <source>
        <strain evidence="1 2">Xinb3</strain>
        <tissue evidence="1">Complete organism</tissue>
    </source>
</reference>